<evidence type="ECO:0000313" key="2">
    <source>
        <dbReference type="EMBL" id="KAK5090405.1"/>
    </source>
</evidence>
<feature type="domain" description="Amidohydrolase-related" evidence="1">
    <location>
        <begin position="8"/>
        <end position="284"/>
    </location>
</feature>
<name>A0AAN7Y9Q2_9EURO</name>
<reference evidence="2 3" key="1">
    <citation type="submission" date="2023-08" db="EMBL/GenBank/DDBJ databases">
        <title>Black Yeasts Isolated from many extreme environments.</title>
        <authorList>
            <person name="Coleine C."/>
            <person name="Stajich J.E."/>
            <person name="Selbmann L."/>
        </authorList>
    </citation>
    <scope>NUCLEOTIDE SEQUENCE [LARGE SCALE GENOMIC DNA]</scope>
    <source>
        <strain evidence="2 3">CCFEE 5910</strain>
    </source>
</reference>
<evidence type="ECO:0000313" key="3">
    <source>
        <dbReference type="Proteomes" id="UP001309876"/>
    </source>
</evidence>
<sequence>MQLPPGAWDSHVHVIDEDSFPFSANAPYRPGKATLEDLQTFESALGVSKVVLVAVSVYGTDNSSIMSALAQLGGKGRAVVAIDPSKITESEILEMHRAGVRGIRLNLKTFGRTCDKEILEVELLLCADRIRKFGWCIQLYIGLEQVALLHDVLPNLGVQVVIDHMGSPTVEERVQEQVGYAEMIDLLQRGLIWVKLSGVYRFSNVPGLDQYGKTLIRTNPDRVVWASDWPHTGGTAFNISGDDNRVQQFRKVDDAGFVVKCFDWCGQEPQVIRKLFVENPETLWNSPTVGDGLLLQKPNTTRSARLVLQNEARL</sequence>
<dbReference type="InterPro" id="IPR052358">
    <property type="entry name" value="Aro_Compnd_Degr_Hydrolases"/>
</dbReference>
<organism evidence="2 3">
    <name type="scientific">Lithohypha guttulata</name>
    <dbReference type="NCBI Taxonomy" id="1690604"/>
    <lineage>
        <taxon>Eukaryota</taxon>
        <taxon>Fungi</taxon>
        <taxon>Dikarya</taxon>
        <taxon>Ascomycota</taxon>
        <taxon>Pezizomycotina</taxon>
        <taxon>Eurotiomycetes</taxon>
        <taxon>Chaetothyriomycetidae</taxon>
        <taxon>Chaetothyriales</taxon>
        <taxon>Trichomeriaceae</taxon>
        <taxon>Lithohypha</taxon>
    </lineage>
</organism>
<dbReference type="InterPro" id="IPR032466">
    <property type="entry name" value="Metal_Hydrolase"/>
</dbReference>
<dbReference type="Proteomes" id="UP001309876">
    <property type="component" value="Unassembled WGS sequence"/>
</dbReference>
<dbReference type="GO" id="GO:0016787">
    <property type="term" value="F:hydrolase activity"/>
    <property type="evidence" value="ECO:0007669"/>
    <property type="project" value="InterPro"/>
</dbReference>
<dbReference type="EMBL" id="JAVRRJ010000001">
    <property type="protein sequence ID" value="KAK5090405.1"/>
    <property type="molecule type" value="Genomic_DNA"/>
</dbReference>
<keyword evidence="3" id="KW-1185">Reference proteome</keyword>
<dbReference type="SUPFAM" id="SSF51556">
    <property type="entry name" value="Metallo-dependent hydrolases"/>
    <property type="match status" value="1"/>
</dbReference>
<dbReference type="Pfam" id="PF04909">
    <property type="entry name" value="Amidohydro_2"/>
    <property type="match status" value="1"/>
</dbReference>
<dbReference type="Gene3D" id="3.20.20.140">
    <property type="entry name" value="Metal-dependent hydrolases"/>
    <property type="match status" value="1"/>
</dbReference>
<dbReference type="PANTHER" id="PTHR35563">
    <property type="entry name" value="BARREL METAL-DEPENDENT HYDROLASE, PUTATIVE (AFU_ORTHOLOGUE AFUA_1G16240)-RELATED"/>
    <property type="match status" value="1"/>
</dbReference>
<gene>
    <name evidence="2" type="ORF">LTR05_000577</name>
</gene>
<dbReference type="AlphaFoldDB" id="A0AAN7Y9Q2"/>
<accession>A0AAN7Y9Q2</accession>
<dbReference type="InterPro" id="IPR006680">
    <property type="entry name" value="Amidohydro-rel"/>
</dbReference>
<evidence type="ECO:0000259" key="1">
    <source>
        <dbReference type="Pfam" id="PF04909"/>
    </source>
</evidence>
<proteinExistence type="predicted"/>
<protein>
    <recommendedName>
        <fullName evidence="1">Amidohydrolase-related domain-containing protein</fullName>
    </recommendedName>
</protein>
<dbReference type="PANTHER" id="PTHR35563:SF2">
    <property type="entry name" value="BARREL METAL-DEPENDENT HYDROLASE, PUTATIVE (AFU_ORTHOLOGUE AFUA_1G16240)-RELATED"/>
    <property type="match status" value="1"/>
</dbReference>
<comment type="caution">
    <text evidence="2">The sequence shown here is derived from an EMBL/GenBank/DDBJ whole genome shotgun (WGS) entry which is preliminary data.</text>
</comment>